<feature type="domain" description="ASPIC/UnbV" evidence="2">
    <location>
        <begin position="535"/>
        <end position="600"/>
    </location>
</feature>
<name>A0ABU9L247_9FLAO</name>
<evidence type="ECO:0000256" key="1">
    <source>
        <dbReference type="ARBA" id="ARBA00022729"/>
    </source>
</evidence>
<comment type="caution">
    <text evidence="3">The sequence shown here is derived from an EMBL/GenBank/DDBJ whole genome shotgun (WGS) entry which is preliminary data.</text>
</comment>
<accession>A0ABU9L247</accession>
<dbReference type="InterPro" id="IPR011519">
    <property type="entry name" value="UnbV_ASPIC"/>
</dbReference>
<dbReference type="PANTHER" id="PTHR16026:SF0">
    <property type="entry name" value="CARTILAGE ACIDIC PROTEIN 1"/>
    <property type="match status" value="1"/>
</dbReference>
<sequence>MKIQPIGLILGCCFLILSCNRNPKKDLFKFVDASRSHIEFANTIIENDSVNPTDCLNCFNGGGTGIGDFNNDGLSDIVFTGNQVSSALYLNKGSLVFEDISLEANFKTDSWVTGVSIVDINADGLDDIYLNVAGVNCDNNCPNLLFINQGLNQNGIPTFIEQAEAYGLNDPNYATQAVFFDYDMDDDLDVYIVHNKNSIKFNRNFPRPKDVWPDFLQDYLLKNETREGIDHPVFVNVSEELNIIHKGFGLGVGITDFNDDQLIDIYVSNDFITEDFLYINKAHHDSLNPGFEELNKKYLGHTTTNGMGMDIGDINNDGFWDIIVLDMFPNSYYRQKRVQGKMSYAEHMNTRNMGYSAQYMRNTMQLTNGYLNGEPVKSSEVGLFYGVSSTDWSWAPLMLDFDNDGDKDIYITNGYIKDVIDRDYINFMSQTNNTFTKNSSLEKYLKDLPSIKEPNFFYEQKNPDEFEDVSNTWIEAVPSLSNGVAYADFDLDGDLDMVVSNINSKAFLLENKTSSKLENHYLRIKLNSHPKNKDGIGSKVTLWNKGREQHYFQSVIRGYLSSVDPVVHFGVTGTTIDSLQIIWPNGNRTFMKNLQADQLLEVSYDSSKPYKKPEKNLPYTFRSADSLLDFTHIENLQNEFFKQQMLMRQYSRSGPCLAAADLDGEPGDEIFIGGSFNQAGSVWFQDASGQYYPRQLLDSIYEDTDAIFIDVDNDKDLDLYVSSGGTEFSENSPNYADRIYLNNGAGEFSLSPSALPELYASNACVRAIDIDHDGDLDLFIGARITPDNYPKTPESSILINNNGVYKKQENNDLSNLGMVTDAIWSDIDGDGWEDLLVVGEFMPIRVFKNHEGVLKKMPLTWLDKDDDKITTEGWWNCIEAADFDKDGDMDFIIGNQGLNGYVKPSKNYPVYVYNQDFDKDGRLDPLLGQYFDFEGKKTLFPIHTKDDIKRQYPETVIHFYSYEEFAKITFKGLLKINDLESETLKVTTFESSYVENLGGGIFKVRSLPSALQVSPLNDFLVSDFDKDGQTDILAVGNDFTAESNYGQFDALTGLFIKTNGTDFDVIPSRNSGFYVPGQSNHMIKITDKRGRDFVVSGQNNDRLKIFEFNR</sequence>
<evidence type="ECO:0000313" key="3">
    <source>
        <dbReference type="EMBL" id="MEL4455652.1"/>
    </source>
</evidence>
<dbReference type="Gene3D" id="2.130.10.130">
    <property type="entry name" value="Integrin alpha, N-terminal"/>
    <property type="match status" value="3"/>
</dbReference>
<dbReference type="SUPFAM" id="SSF69318">
    <property type="entry name" value="Integrin alpha N-terminal domain"/>
    <property type="match status" value="3"/>
</dbReference>
<evidence type="ECO:0000313" key="4">
    <source>
        <dbReference type="Proteomes" id="UP001474120"/>
    </source>
</evidence>
<dbReference type="InterPro" id="IPR027039">
    <property type="entry name" value="Crtac1"/>
</dbReference>
<proteinExistence type="predicted"/>
<reference evidence="3 4" key="1">
    <citation type="submission" date="2024-04" db="EMBL/GenBank/DDBJ databases">
        <title>whole genome sequencing of Lutimonas vermicola strain IMCC1616.</title>
        <authorList>
            <person name="Bae S.S."/>
        </authorList>
    </citation>
    <scope>NUCLEOTIDE SEQUENCE [LARGE SCALE GENOMIC DNA]</scope>
    <source>
        <strain evidence="3 4">IMCC1616</strain>
    </source>
</reference>
<dbReference type="InterPro" id="IPR013517">
    <property type="entry name" value="FG-GAP"/>
</dbReference>
<protein>
    <submittedName>
        <fullName evidence="3">VCBS repeat-containing protein</fullName>
    </submittedName>
</protein>
<dbReference type="PANTHER" id="PTHR16026">
    <property type="entry name" value="CARTILAGE ACIDIC PROTEIN 1"/>
    <property type="match status" value="1"/>
</dbReference>
<gene>
    <name evidence="3" type="ORF">AABB81_07070</name>
</gene>
<dbReference type="Pfam" id="PF07593">
    <property type="entry name" value="UnbV_ASPIC"/>
    <property type="match status" value="1"/>
</dbReference>
<organism evidence="3 4">
    <name type="scientific">Lutimonas vermicola</name>
    <dbReference type="NCBI Taxonomy" id="414288"/>
    <lineage>
        <taxon>Bacteria</taxon>
        <taxon>Pseudomonadati</taxon>
        <taxon>Bacteroidota</taxon>
        <taxon>Flavobacteriia</taxon>
        <taxon>Flavobacteriales</taxon>
        <taxon>Flavobacteriaceae</taxon>
        <taxon>Lutimonas</taxon>
    </lineage>
</organism>
<dbReference type="Pfam" id="PF13517">
    <property type="entry name" value="FG-GAP_3"/>
    <property type="match status" value="3"/>
</dbReference>
<keyword evidence="1" id="KW-0732">Signal</keyword>
<keyword evidence="4" id="KW-1185">Reference proteome</keyword>
<evidence type="ECO:0000259" key="2">
    <source>
        <dbReference type="Pfam" id="PF07593"/>
    </source>
</evidence>
<dbReference type="PROSITE" id="PS51257">
    <property type="entry name" value="PROKAR_LIPOPROTEIN"/>
    <property type="match status" value="1"/>
</dbReference>
<dbReference type="EMBL" id="JBCDNA010000001">
    <property type="protein sequence ID" value="MEL4455652.1"/>
    <property type="molecule type" value="Genomic_DNA"/>
</dbReference>
<dbReference type="Proteomes" id="UP001474120">
    <property type="component" value="Unassembled WGS sequence"/>
</dbReference>
<dbReference type="InterPro" id="IPR028994">
    <property type="entry name" value="Integrin_alpha_N"/>
</dbReference>
<dbReference type="RefSeq" id="WP_342159525.1">
    <property type="nucleotide sequence ID" value="NZ_JBCDNA010000001.1"/>
</dbReference>